<reference evidence="4 5" key="1">
    <citation type="submission" date="2024-01" db="EMBL/GenBank/DDBJ databases">
        <title>Mariniflexile litorale sp. nov., isolated from the shallow sediments of the Sea of Japan.</title>
        <authorList>
            <person name="Romanenko L."/>
            <person name="Bystritskaya E."/>
            <person name="Isaeva M."/>
        </authorList>
    </citation>
    <scope>NUCLEOTIDE SEQUENCE [LARGE SCALE GENOMIC DNA]</scope>
    <source>
        <strain evidence="4 5">KCTC 32427</strain>
    </source>
</reference>
<evidence type="ECO:0000256" key="1">
    <source>
        <dbReference type="ARBA" id="ARBA00022729"/>
    </source>
</evidence>
<evidence type="ECO:0000256" key="2">
    <source>
        <dbReference type="SAM" id="SignalP"/>
    </source>
</evidence>
<feature type="domain" description="Secretion system C-terminal sorting" evidence="3">
    <location>
        <begin position="324"/>
        <end position="386"/>
    </location>
</feature>
<dbReference type="InterPro" id="IPR026444">
    <property type="entry name" value="Secre_tail"/>
</dbReference>
<dbReference type="Proteomes" id="UP001416393">
    <property type="component" value="Unassembled WGS sequence"/>
</dbReference>
<dbReference type="RefSeq" id="WP_346240618.1">
    <property type="nucleotide sequence ID" value="NZ_JAZHYP010000002.1"/>
</dbReference>
<proteinExistence type="predicted"/>
<keyword evidence="1 2" id="KW-0732">Signal</keyword>
<evidence type="ECO:0000313" key="5">
    <source>
        <dbReference type="Proteomes" id="UP001416393"/>
    </source>
</evidence>
<accession>A0ABV0A7I4</accession>
<gene>
    <name evidence="4" type="ORF">VP395_04870</name>
</gene>
<dbReference type="NCBIfam" id="TIGR04183">
    <property type="entry name" value="Por_Secre_tail"/>
    <property type="match status" value="1"/>
</dbReference>
<keyword evidence="5" id="KW-1185">Reference proteome</keyword>
<protein>
    <submittedName>
        <fullName evidence="4">T9SS type A sorting domain-containing protein</fullName>
    </submittedName>
</protein>
<name>A0ABV0A7I4_9FLAO</name>
<feature type="chain" id="PRO_5045492263" evidence="2">
    <location>
        <begin position="19"/>
        <end position="391"/>
    </location>
</feature>
<comment type="caution">
    <text evidence="4">The sequence shown here is derived from an EMBL/GenBank/DDBJ whole genome shotgun (WGS) entry which is preliminary data.</text>
</comment>
<organism evidence="4 5">
    <name type="scientific">Mariniflexile soesokkakense</name>
    <dbReference type="NCBI Taxonomy" id="1343160"/>
    <lineage>
        <taxon>Bacteria</taxon>
        <taxon>Pseudomonadati</taxon>
        <taxon>Bacteroidota</taxon>
        <taxon>Flavobacteriia</taxon>
        <taxon>Flavobacteriales</taxon>
        <taxon>Flavobacteriaceae</taxon>
        <taxon>Mariniflexile</taxon>
    </lineage>
</organism>
<evidence type="ECO:0000313" key="4">
    <source>
        <dbReference type="EMBL" id="MEN3323049.1"/>
    </source>
</evidence>
<dbReference type="EMBL" id="JAZHYP010000002">
    <property type="protein sequence ID" value="MEN3323049.1"/>
    <property type="molecule type" value="Genomic_DNA"/>
</dbReference>
<sequence>MKKITLGMLLVFTTVLHAQTKLLSSINQYYNGSSWENNWGSNYDYDGNSNLITETYFSWDIASSIWENSGKTSFTYNSSNKATEELDLSWNGITNVFENNYRILYSYNSNGNVIEILDQEWDGSQWVNEYKTVVTYNGSDLIDMGISYNWSGSQWVNDYRSTLTYNANNKIISSNDEEWVSDSWVNSYRVFLAYNGNNKIMTSIGEDWNGSSWENAYTQNYNYDANGNTINYTDSYGGVQYKSEYSFDLAALMTNFEHPFKDKTGLDYFLDEMPYVNKILNETDFIYDNSSSSYLNNHRTVYNYTSSITLSVKNFEITKNNLKIFPNPANNFIQISGLTETEPYEVYNALGAKVSNGIIANNQKKDIKNLANGLYFLKFTDGRTVKFMKEL</sequence>
<feature type="signal peptide" evidence="2">
    <location>
        <begin position="1"/>
        <end position="18"/>
    </location>
</feature>
<evidence type="ECO:0000259" key="3">
    <source>
        <dbReference type="Pfam" id="PF18962"/>
    </source>
</evidence>
<dbReference type="Pfam" id="PF18962">
    <property type="entry name" value="Por_Secre_tail"/>
    <property type="match status" value="1"/>
</dbReference>
<dbReference type="Gene3D" id="2.40.128.720">
    <property type="match status" value="4"/>
</dbReference>